<dbReference type="PANTHER" id="PTHR41252:SF1">
    <property type="entry name" value="BLR2505 PROTEIN"/>
    <property type="match status" value="1"/>
</dbReference>
<keyword evidence="4" id="KW-1185">Reference proteome</keyword>
<dbReference type="SUPFAM" id="SSF54427">
    <property type="entry name" value="NTF2-like"/>
    <property type="match status" value="1"/>
</dbReference>
<keyword evidence="1" id="KW-0732">Signal</keyword>
<evidence type="ECO:0000259" key="2">
    <source>
        <dbReference type="Pfam" id="PF12680"/>
    </source>
</evidence>
<feature type="domain" description="SnoaL-like" evidence="2">
    <location>
        <begin position="41"/>
        <end position="147"/>
    </location>
</feature>
<dbReference type="PANTHER" id="PTHR41252">
    <property type="entry name" value="BLR2505 PROTEIN"/>
    <property type="match status" value="1"/>
</dbReference>
<dbReference type="EMBL" id="JAUSVU010000025">
    <property type="protein sequence ID" value="MDQ0536325.1"/>
    <property type="molecule type" value="Genomic_DNA"/>
</dbReference>
<dbReference type="InterPro" id="IPR037401">
    <property type="entry name" value="SnoaL-like"/>
</dbReference>
<dbReference type="InterPro" id="IPR032710">
    <property type="entry name" value="NTF2-like_dom_sf"/>
</dbReference>
<organism evidence="3 4">
    <name type="scientific">Azospirillum picis</name>
    <dbReference type="NCBI Taxonomy" id="488438"/>
    <lineage>
        <taxon>Bacteria</taxon>
        <taxon>Pseudomonadati</taxon>
        <taxon>Pseudomonadota</taxon>
        <taxon>Alphaproteobacteria</taxon>
        <taxon>Rhodospirillales</taxon>
        <taxon>Azospirillaceae</taxon>
        <taxon>Azospirillum</taxon>
    </lineage>
</organism>
<dbReference type="Pfam" id="PF12680">
    <property type="entry name" value="SnoaL_2"/>
    <property type="match status" value="1"/>
</dbReference>
<gene>
    <name evidence="3" type="ORF">QO018_005221</name>
</gene>
<reference evidence="3 4" key="1">
    <citation type="submission" date="2023-07" db="EMBL/GenBank/DDBJ databases">
        <title>Genomic Encyclopedia of Type Strains, Phase IV (KMG-IV): sequencing the most valuable type-strain genomes for metagenomic binning, comparative biology and taxonomic classification.</title>
        <authorList>
            <person name="Goeker M."/>
        </authorList>
    </citation>
    <scope>NUCLEOTIDE SEQUENCE [LARGE SCALE GENOMIC DNA]</scope>
    <source>
        <strain evidence="3 4">DSM 19922</strain>
    </source>
</reference>
<proteinExistence type="predicted"/>
<dbReference type="Gene3D" id="3.10.450.50">
    <property type="match status" value="1"/>
</dbReference>
<comment type="caution">
    <text evidence="3">The sequence shown here is derived from an EMBL/GenBank/DDBJ whole genome shotgun (WGS) entry which is preliminary data.</text>
</comment>
<dbReference type="Proteomes" id="UP001244552">
    <property type="component" value="Unassembled WGS sequence"/>
</dbReference>
<dbReference type="RefSeq" id="WP_209988991.1">
    <property type="nucleotide sequence ID" value="NZ_JAGINO010000026.1"/>
</dbReference>
<name>A0ABU0MS93_9PROT</name>
<protein>
    <submittedName>
        <fullName evidence="3">Ketosteroid isomerase-like protein</fullName>
    </submittedName>
</protein>
<accession>A0ABU0MS93</accession>
<evidence type="ECO:0000313" key="3">
    <source>
        <dbReference type="EMBL" id="MDQ0536325.1"/>
    </source>
</evidence>
<sequence>MTTRIAMALIGSLVLAAPHPASAQESTAMTPSRQEQNRAFVQAAFDRWAQGQGDVFALVADDVTWQIMGADPDVAKTHHSREALMAAAARPLAARLRTPLKPSVRKIWADGDDVLVHWDGSAELVNGTPYRNSYLWILTLQDQRIVAVTAFLDIPAFKAALALPAPVE</sequence>
<evidence type="ECO:0000313" key="4">
    <source>
        <dbReference type="Proteomes" id="UP001244552"/>
    </source>
</evidence>
<feature type="signal peptide" evidence="1">
    <location>
        <begin position="1"/>
        <end position="23"/>
    </location>
</feature>
<evidence type="ECO:0000256" key="1">
    <source>
        <dbReference type="SAM" id="SignalP"/>
    </source>
</evidence>
<feature type="chain" id="PRO_5047493464" evidence="1">
    <location>
        <begin position="24"/>
        <end position="168"/>
    </location>
</feature>